<dbReference type="KEGG" id="ovi:T265_08712"/>
<accession>A0A074Z851</accession>
<dbReference type="Proteomes" id="UP000054324">
    <property type="component" value="Unassembled WGS sequence"/>
</dbReference>
<reference evidence="1 2" key="1">
    <citation type="submission" date="2013-11" db="EMBL/GenBank/DDBJ databases">
        <title>Opisthorchis viverrini - life in the bile duct.</title>
        <authorList>
            <person name="Young N.D."/>
            <person name="Nagarajan N."/>
            <person name="Lin S.J."/>
            <person name="Korhonen P.K."/>
            <person name="Jex A.R."/>
            <person name="Hall R.S."/>
            <person name="Safavi-Hemami H."/>
            <person name="Kaewkong W."/>
            <person name="Bertrand D."/>
            <person name="Gao S."/>
            <person name="Seet Q."/>
            <person name="Wongkham S."/>
            <person name="Teh B.T."/>
            <person name="Wongkham C."/>
            <person name="Intapan P.M."/>
            <person name="Maleewong W."/>
            <person name="Yang X."/>
            <person name="Hu M."/>
            <person name="Wang Z."/>
            <person name="Hofmann A."/>
            <person name="Sternberg P.W."/>
            <person name="Tan P."/>
            <person name="Wang J."/>
            <person name="Gasser R.B."/>
        </authorList>
    </citation>
    <scope>NUCLEOTIDE SEQUENCE [LARGE SCALE GENOMIC DNA]</scope>
</reference>
<dbReference type="EMBL" id="KL596851">
    <property type="protein sequence ID" value="KER23386.1"/>
    <property type="molecule type" value="Genomic_DNA"/>
</dbReference>
<evidence type="ECO:0000313" key="2">
    <source>
        <dbReference type="Proteomes" id="UP000054324"/>
    </source>
</evidence>
<keyword evidence="2" id="KW-1185">Reference proteome</keyword>
<dbReference type="AlphaFoldDB" id="A0A074Z851"/>
<organism evidence="1 2">
    <name type="scientific">Opisthorchis viverrini</name>
    <name type="common">Southeast Asian liver fluke</name>
    <dbReference type="NCBI Taxonomy" id="6198"/>
    <lineage>
        <taxon>Eukaryota</taxon>
        <taxon>Metazoa</taxon>
        <taxon>Spiralia</taxon>
        <taxon>Lophotrochozoa</taxon>
        <taxon>Platyhelminthes</taxon>
        <taxon>Trematoda</taxon>
        <taxon>Digenea</taxon>
        <taxon>Opisthorchiida</taxon>
        <taxon>Opisthorchiata</taxon>
        <taxon>Opisthorchiidae</taxon>
        <taxon>Opisthorchis</taxon>
    </lineage>
</organism>
<dbReference type="GeneID" id="20322891"/>
<evidence type="ECO:0000313" key="1">
    <source>
        <dbReference type="EMBL" id="KER23386.1"/>
    </source>
</evidence>
<name>A0A074Z851_OPIVI</name>
<dbReference type="RefSeq" id="XP_009172856.1">
    <property type="nucleotide sequence ID" value="XM_009174592.1"/>
</dbReference>
<dbReference type="CTD" id="20322891"/>
<proteinExistence type="predicted"/>
<sequence>MSYLKPNCTKIGNTHSFKKNLAQLTTMSVGEADIATESDKLYFPLLFNSDPERQLSLN</sequence>
<gene>
    <name evidence="1" type="ORF">T265_08712</name>
</gene>
<protein>
    <submittedName>
        <fullName evidence="1">Uncharacterized protein</fullName>
    </submittedName>
</protein>